<dbReference type="SUPFAM" id="SSF51695">
    <property type="entry name" value="PLC-like phosphodiesterases"/>
    <property type="match status" value="1"/>
</dbReference>
<evidence type="ECO:0000313" key="10">
    <source>
        <dbReference type="Proteomes" id="UP000438429"/>
    </source>
</evidence>
<dbReference type="GO" id="GO:0004435">
    <property type="term" value="F:phosphatidylinositol-4,5-bisphosphate phospholipase C activity"/>
    <property type="evidence" value="ECO:0007669"/>
    <property type="project" value="UniProtKB-EC"/>
</dbReference>
<dbReference type="EC" id="3.1.4.11" evidence="4"/>
<name>A0A6A4S6D0_SCOMX</name>
<dbReference type="InterPro" id="IPR000909">
    <property type="entry name" value="PLipase_C_PInositol-sp_X_dom"/>
</dbReference>
<feature type="region of interest" description="Disordered" evidence="5">
    <location>
        <begin position="1996"/>
        <end position="2015"/>
    </location>
</feature>
<dbReference type="CDD" id="cd13364">
    <property type="entry name" value="PH_PLC_eta"/>
    <property type="match status" value="1"/>
</dbReference>
<evidence type="ECO:0000259" key="7">
    <source>
        <dbReference type="PROSITE" id="PS50004"/>
    </source>
</evidence>
<dbReference type="FunFam" id="3.20.20.190:FF:000006">
    <property type="entry name" value="Phosphoinositide phospholipase C"/>
    <property type="match status" value="1"/>
</dbReference>
<feature type="compositionally biased region" description="Basic and acidic residues" evidence="5">
    <location>
        <begin position="2088"/>
        <end position="2098"/>
    </location>
</feature>
<feature type="region of interest" description="Disordered" evidence="5">
    <location>
        <begin position="1948"/>
        <end position="1968"/>
    </location>
</feature>
<dbReference type="Pfam" id="PF09279">
    <property type="entry name" value="EF-hand_like"/>
    <property type="match status" value="1"/>
</dbReference>
<dbReference type="FunFam" id="1.10.238.10:FF:000005">
    <property type="entry name" value="Phosphoinositide phospholipase C"/>
    <property type="match status" value="1"/>
</dbReference>
<dbReference type="SMART" id="SM00148">
    <property type="entry name" value="PLCXc"/>
    <property type="match status" value="1"/>
</dbReference>
<dbReference type="SUPFAM" id="SSF47473">
    <property type="entry name" value="EF-hand"/>
    <property type="match status" value="1"/>
</dbReference>
<feature type="compositionally biased region" description="Gly residues" evidence="5">
    <location>
        <begin position="1226"/>
        <end position="1237"/>
    </location>
</feature>
<dbReference type="Pfam" id="PF00388">
    <property type="entry name" value="PI-PLC-X"/>
    <property type="match status" value="1"/>
</dbReference>
<feature type="domain" description="PH" evidence="6">
    <location>
        <begin position="402"/>
        <end position="436"/>
    </location>
</feature>
<dbReference type="GO" id="GO:0051209">
    <property type="term" value="P:release of sequestered calcium ion into cytosol"/>
    <property type="evidence" value="ECO:0007669"/>
    <property type="project" value="TreeGrafter"/>
</dbReference>
<dbReference type="PROSITE" id="PS50003">
    <property type="entry name" value="PH_DOMAIN"/>
    <property type="match status" value="1"/>
</dbReference>
<feature type="compositionally biased region" description="Polar residues" evidence="5">
    <location>
        <begin position="1369"/>
        <end position="1381"/>
    </location>
</feature>
<evidence type="ECO:0000313" key="9">
    <source>
        <dbReference type="EMBL" id="KAF0029973.1"/>
    </source>
</evidence>
<keyword evidence="4" id="KW-0378">Hydrolase</keyword>
<dbReference type="InterPro" id="IPR001849">
    <property type="entry name" value="PH_domain"/>
</dbReference>
<keyword evidence="3" id="KW-0807">Transducer</keyword>
<feature type="region of interest" description="Disordered" evidence="5">
    <location>
        <begin position="1369"/>
        <end position="1415"/>
    </location>
</feature>
<feature type="region of interest" description="Disordered" evidence="5">
    <location>
        <begin position="1"/>
        <end position="38"/>
    </location>
</feature>
<feature type="region of interest" description="Disordered" evidence="5">
    <location>
        <begin position="1471"/>
        <end position="1509"/>
    </location>
</feature>
<evidence type="ECO:0000256" key="1">
    <source>
        <dbReference type="ARBA" id="ARBA00004496"/>
    </source>
</evidence>
<dbReference type="Proteomes" id="UP000438429">
    <property type="component" value="Unassembled WGS sequence"/>
</dbReference>
<comment type="subcellular location">
    <subcellularLocation>
        <location evidence="1">Cytoplasm</location>
    </subcellularLocation>
</comment>
<feature type="compositionally biased region" description="Polar residues" evidence="5">
    <location>
        <begin position="1"/>
        <end position="11"/>
    </location>
</feature>
<feature type="region of interest" description="Disordered" evidence="5">
    <location>
        <begin position="1194"/>
        <end position="1237"/>
    </location>
</feature>
<dbReference type="Pfam" id="PF00387">
    <property type="entry name" value="PI-PLC-Y"/>
    <property type="match status" value="1"/>
</dbReference>
<feature type="compositionally biased region" description="Polar residues" evidence="5">
    <location>
        <begin position="1782"/>
        <end position="1802"/>
    </location>
</feature>
<feature type="domain" description="PI-PLC Y-box" evidence="8">
    <location>
        <begin position="876"/>
        <end position="988"/>
    </location>
</feature>
<evidence type="ECO:0000256" key="3">
    <source>
        <dbReference type="ARBA" id="ARBA00023224"/>
    </source>
</evidence>
<proteinExistence type="predicted"/>
<feature type="region of interest" description="Disordered" evidence="5">
    <location>
        <begin position="2027"/>
        <end position="2104"/>
    </location>
</feature>
<dbReference type="InterPro" id="IPR001711">
    <property type="entry name" value="PLipase_C_Pinositol-sp_Y"/>
</dbReference>
<sequence>MRRQDVNNMPESSRGADADTAVRERQQREPGGPPSQNVVSAISQFADDNLTLVRITKFQAASEIPARFIERNVSLRGKVHSITEKGLEVEHVPIYLPVLSPLLSKHKVVSTSFLLVRLAGVELTPEGRVWLQNNLAPAQTVWLKLISRQDDTLQCLVSQSRQGWMWSYCMNDEVLKLGLARTAPIAVLPDSRFYWRLHKRLHRAEVKAERKGQGKMEEICTSLFRPALSAHKVRSTFIRGPAEKYAVLTVATVLARNVYHIGGSVAVPQKCRLTQIVSEPQPNHILIKLQHPKRSFSAAVARQSFDLLFLLCADGDDEFSHLLERCMSVMQSGTQMVKLKAGSKGLVRLFYLDEHRSCIRWKPSRKSEKAKITIDSLYKVTEGGQSDIFHRHADGSFDPACCFTVYHGNHMESLDLVTSNAEEARTWITGLRYLMAGISDEDSLAKRQRTHNQYPLRRETHLNHCRQEADTDDRQGTLTYEEFSVFYKMMSLRRDLFLLMMAYSDRKDHLTAEELANFLRNEQKMANVTPEDVAEIIDKFEESDENKQGGVMGIEGFTSFMRSPACDIFNPLHHKVNQDMEQPLSNYFVASSHNTYLTGDQLLSHSKTDMYAWVLQSGCRCVEVDCWDGPDGEPVVQHGYTLTSKIPFKSVIETINKYAFINNQYPVILSIENHCSIQQQKKIAQYLREIFGDKLDVGDALSRDSKTLPSPNSLQGKILIKGKRLPSYLSADAEEGEVSDDDSADEIEDDFKLKSSNGNGHHQVESHIRKKLDSLLKESRIGDKEDTDSFSIRALLRATHQGLQKNLRQSSRGVLKKSQSRSFITTLKQKRHSKSRLSCQSVDKEEDGQEKSGREAGGQFNRGGRKRKTMKLSRDLSNLVVFTNSIASQECLNEGTPGDVLSFSETRAQSLVNHKAEQFLAFNQRQLSRIYPSAYRIDSSNFNPQFYWNVGCQLVALNYQTEGRMMQLNRSKFMVNGGIGYVLKPPPMCKGSFNPFSDDPLPAYPKKQLILKIISGQQLPKPPDSMLGDRGEIIDPFVEVEIIGLPVDCCKEQTRVVDDNGFNPVWEETLSFTLHMAEVALVRFLVWDHDPIGRDFIGQRTVAFSSLMPGYRHVYLEGLTEASIFVHVSVHDVYGKWSPLVLNPSFTIMHFLGSNKGHQLRGIRGLFNRSSKSSVDTNSGGLRKRSISDHLLRRTASAPAKGRKKTKMVLSESVASISDPKNATGAGTGGEGVSGKEGGVVVEKRLQPRAPLIHRPISMPLERLLQGQLSLCSPDKEQHDMGADTIIGACPLNRPRSSSVDLLIKSPFSIEPSISSPSKTYRNKEFDQSEEASYLVIGGREDRKEGDYVNYRTEDNEINKSNIISTGTVKNSLVSPSTNKKMGSDKPETSSNSTTFTVAPSVSSSSSSSSAPSSVAPLFPVSMDCDLKSPSSLHDSTISRLIDAVSLGNEQDTCGSVSALIGQFEITGDQKDFTTSSRDGTPSRPSNFRSTTPKAQQDSRSLKTTPGSLNMKHLISPQQVTQKTNHVNHEILSPSKISQTNASVPSFFSSPETAELEEVYTILDEEVLLPVSVNNLRKQTVRFQADTVENTSLNTLGSSPSKVVQGIGKGNNLRLADMHRKQGEREEFEVAEESVYEEVSDLPAPAPEIELGTSQRYMSNTANDCFQFLQAKNAFAEVEINVDEDPLDMMLTSPRHGSEWEGLISPTKRHAIYENQESIPNYPQQKQRSPFCNPQQQFPSYASHVAYSHSPFPLSQPSYQLSDHHQHQNNSKPSLFHRPVTSRPSNPIQQFQNSYSVPQGNSEVLNNSRDFYSPYKQQRSCSGSQILNMSHQMQGYTQMEREKMKCFHNGYSSSESLHGQSVVSTNISRDRGLYTPSSDCDAVYSHLEYDCIMPEFSAPQNNQPHSQSQTQSHRLESWNQNVPLTDPSHQPQPATRVLMHSNLRPLSTRSQSVTMDPTAPSQCKSKSLGDLTSEDISCNFQSKYHIISRSFITPHMRKQKRMGESTFQSQSCDPLTEQLRRLVSLEGDDGDKERPLSPQLHEAKSPLPQPQATSTAPVSPRDTDDSPPPLTRRLSSRSQSRVRHINSRARERQQEALKPRPGVVINSTTSIGGVVFRNKPASQNPPANRHSTGSYIVGYLDQMEDRGLPEGACTSLRYGNGDHYGDRYYTDDSLPNANSSNSVSEPEVYFLLRL</sequence>
<dbReference type="Pfam" id="PF16457">
    <property type="entry name" value="PH_12"/>
    <property type="match status" value="1"/>
</dbReference>
<dbReference type="FunFam" id="3.20.20.190:FF:000002">
    <property type="entry name" value="Phosphoinositide phospholipase C"/>
    <property type="match status" value="1"/>
</dbReference>
<dbReference type="InterPro" id="IPR000008">
    <property type="entry name" value="C2_dom"/>
</dbReference>
<feature type="compositionally biased region" description="Low complexity" evidence="5">
    <location>
        <begin position="1398"/>
        <end position="1415"/>
    </location>
</feature>
<feature type="compositionally biased region" description="Polar residues" evidence="5">
    <location>
        <begin position="1948"/>
        <end position="1965"/>
    </location>
</feature>
<dbReference type="InterPro" id="IPR035892">
    <property type="entry name" value="C2_domain_sf"/>
</dbReference>
<evidence type="ECO:0000259" key="8">
    <source>
        <dbReference type="PROSITE" id="PS50008"/>
    </source>
</evidence>
<dbReference type="Gene3D" id="1.10.238.10">
    <property type="entry name" value="EF-hand"/>
    <property type="match status" value="1"/>
</dbReference>
<feature type="region of interest" description="Disordered" evidence="5">
    <location>
        <begin position="1754"/>
        <end position="1802"/>
    </location>
</feature>
<dbReference type="SMART" id="SM00233">
    <property type="entry name" value="PH"/>
    <property type="match status" value="1"/>
</dbReference>
<feature type="region of interest" description="Disordered" evidence="5">
    <location>
        <begin position="806"/>
        <end position="869"/>
    </location>
</feature>
<dbReference type="Gene3D" id="2.30.29.30">
    <property type="entry name" value="Pleckstrin-homology domain (PH domain)/Phosphotyrosine-binding domain (PTB)"/>
    <property type="match status" value="1"/>
</dbReference>
<keyword evidence="4" id="KW-0443">Lipid metabolism</keyword>
<dbReference type="EMBL" id="VEVO01000015">
    <property type="protein sequence ID" value="KAF0029973.1"/>
    <property type="molecule type" value="Genomic_DNA"/>
</dbReference>
<dbReference type="InterPro" id="IPR017946">
    <property type="entry name" value="PLC-like_Pdiesterase_TIM-brl"/>
</dbReference>
<dbReference type="FunFam" id="2.60.40.150:FF:000018">
    <property type="entry name" value="Phosphoinositide phospholipase C"/>
    <property type="match status" value="1"/>
</dbReference>
<dbReference type="GO" id="GO:0005737">
    <property type="term" value="C:cytoplasm"/>
    <property type="evidence" value="ECO:0007669"/>
    <property type="project" value="UniProtKB-SubCell"/>
</dbReference>
<dbReference type="PANTHER" id="PTHR10336:SF51">
    <property type="entry name" value="1-PHOSPHATIDYLINOSITOL 4,5-BISPHOSPHATE PHOSPHODIESTERASE ETA-1"/>
    <property type="match status" value="1"/>
</dbReference>
<dbReference type="InterPro" id="IPR001192">
    <property type="entry name" value="PI-PLC_fam"/>
</dbReference>
<dbReference type="InterPro" id="IPR011992">
    <property type="entry name" value="EF-hand-dom_pair"/>
</dbReference>
<dbReference type="InterPro" id="IPR015359">
    <property type="entry name" value="PLC_EF-hand-like"/>
</dbReference>
<dbReference type="CDD" id="cd00275">
    <property type="entry name" value="C2_PLC_like"/>
    <property type="match status" value="1"/>
</dbReference>
<dbReference type="PROSITE" id="PS50007">
    <property type="entry name" value="PIPLC_X_DOMAIN"/>
    <property type="match status" value="1"/>
</dbReference>
<dbReference type="GO" id="GO:0046488">
    <property type="term" value="P:phosphatidylinositol metabolic process"/>
    <property type="evidence" value="ECO:0007669"/>
    <property type="project" value="TreeGrafter"/>
</dbReference>
<dbReference type="SMART" id="SM00239">
    <property type="entry name" value="C2"/>
    <property type="match status" value="1"/>
</dbReference>
<dbReference type="Gene3D" id="2.60.40.150">
    <property type="entry name" value="C2 domain"/>
    <property type="match status" value="1"/>
</dbReference>
<organism evidence="9 10">
    <name type="scientific">Scophthalmus maximus</name>
    <name type="common">Turbot</name>
    <name type="synonym">Psetta maxima</name>
    <dbReference type="NCBI Taxonomy" id="52904"/>
    <lineage>
        <taxon>Eukaryota</taxon>
        <taxon>Metazoa</taxon>
        <taxon>Chordata</taxon>
        <taxon>Craniata</taxon>
        <taxon>Vertebrata</taxon>
        <taxon>Euteleostomi</taxon>
        <taxon>Actinopterygii</taxon>
        <taxon>Neopterygii</taxon>
        <taxon>Teleostei</taxon>
        <taxon>Neoteleostei</taxon>
        <taxon>Acanthomorphata</taxon>
        <taxon>Carangaria</taxon>
        <taxon>Pleuronectiformes</taxon>
        <taxon>Pleuronectoidei</taxon>
        <taxon>Scophthalmidae</taxon>
        <taxon>Scophthalmus</taxon>
    </lineage>
</organism>
<dbReference type="SUPFAM" id="SSF49562">
    <property type="entry name" value="C2 domain (Calcium/lipid-binding domain, CaLB)"/>
    <property type="match status" value="1"/>
</dbReference>
<feature type="compositionally biased region" description="Polar residues" evidence="5">
    <location>
        <begin position="1473"/>
        <end position="1508"/>
    </location>
</feature>
<dbReference type="PROSITE" id="PS50004">
    <property type="entry name" value="C2"/>
    <property type="match status" value="1"/>
</dbReference>
<feature type="domain" description="C2" evidence="7">
    <location>
        <begin position="990"/>
        <end position="1118"/>
    </location>
</feature>
<dbReference type="PRINTS" id="PR00390">
    <property type="entry name" value="PHPHLIPASEC"/>
</dbReference>
<evidence type="ECO:0000256" key="5">
    <source>
        <dbReference type="SAM" id="MobiDB-lite"/>
    </source>
</evidence>
<feature type="compositionally biased region" description="Basic and acidic residues" evidence="5">
    <location>
        <begin position="14"/>
        <end position="28"/>
    </location>
</feature>
<dbReference type="FunFam" id="2.30.29.30:FF:000063">
    <property type="entry name" value="Phosphoinositide phospholipase C"/>
    <property type="match status" value="1"/>
</dbReference>
<gene>
    <name evidence="9" type="ORF">F2P81_016704</name>
</gene>
<comment type="caution">
    <text evidence="9">The sequence shown here is derived from an EMBL/GenBank/DDBJ whole genome shotgun (WGS) entry which is preliminary data.</text>
</comment>
<dbReference type="PROSITE" id="PS50008">
    <property type="entry name" value="PIPLC_Y_DOMAIN"/>
    <property type="match status" value="1"/>
</dbReference>
<dbReference type="GO" id="GO:0048015">
    <property type="term" value="P:phosphatidylinositol-mediated signaling"/>
    <property type="evidence" value="ECO:0007669"/>
    <property type="project" value="TreeGrafter"/>
</dbReference>
<protein>
    <recommendedName>
        <fullName evidence="4">Phosphoinositide phospholipase C</fullName>
        <ecNumber evidence="4">3.1.4.11</ecNumber>
    </recommendedName>
</protein>
<comment type="catalytic activity">
    <reaction evidence="4">
        <text>a 1,2-diacyl-sn-glycero-3-phospho-(1D-myo-inositol-4,5-bisphosphate) + H2O = 1D-myo-inositol 1,4,5-trisphosphate + a 1,2-diacyl-sn-glycerol + H(+)</text>
        <dbReference type="Rhea" id="RHEA:33179"/>
        <dbReference type="ChEBI" id="CHEBI:15377"/>
        <dbReference type="ChEBI" id="CHEBI:15378"/>
        <dbReference type="ChEBI" id="CHEBI:17815"/>
        <dbReference type="ChEBI" id="CHEBI:58456"/>
        <dbReference type="ChEBI" id="CHEBI:203600"/>
        <dbReference type="EC" id="3.1.4.11"/>
    </reaction>
</comment>
<dbReference type="InterPro" id="IPR011993">
    <property type="entry name" value="PH-like_dom_sf"/>
</dbReference>
<accession>A0A6A4S6D0</accession>
<evidence type="ECO:0000256" key="2">
    <source>
        <dbReference type="ARBA" id="ARBA00022490"/>
    </source>
</evidence>
<keyword evidence="4" id="KW-0442">Lipid degradation</keyword>
<dbReference type="Pfam" id="PF00168">
    <property type="entry name" value="C2"/>
    <property type="match status" value="1"/>
</dbReference>
<dbReference type="PANTHER" id="PTHR10336">
    <property type="entry name" value="PHOSPHOINOSITIDE-SPECIFIC PHOSPHOLIPASE C FAMILY PROTEIN"/>
    <property type="match status" value="1"/>
</dbReference>
<evidence type="ECO:0000259" key="6">
    <source>
        <dbReference type="PROSITE" id="PS50003"/>
    </source>
</evidence>
<dbReference type="Gene3D" id="3.20.20.190">
    <property type="entry name" value="Phosphatidylinositol (PI) phosphodiesterase"/>
    <property type="match status" value="1"/>
</dbReference>
<keyword evidence="2" id="KW-0963">Cytoplasm</keyword>
<dbReference type="SUPFAM" id="SSF50729">
    <property type="entry name" value="PH domain-like"/>
    <property type="match status" value="1"/>
</dbReference>
<dbReference type="GO" id="GO:0016042">
    <property type="term" value="P:lipid catabolic process"/>
    <property type="evidence" value="ECO:0007669"/>
    <property type="project" value="UniProtKB-KW"/>
</dbReference>
<dbReference type="SMART" id="SM00149">
    <property type="entry name" value="PLCYc"/>
    <property type="match status" value="1"/>
</dbReference>
<evidence type="ECO:0000256" key="4">
    <source>
        <dbReference type="RuleBase" id="RU361133"/>
    </source>
</evidence>
<reference evidence="9 10" key="1">
    <citation type="submission" date="2019-06" db="EMBL/GenBank/DDBJ databases">
        <title>Draft genomes of female and male turbot (Scophthalmus maximus).</title>
        <authorList>
            <person name="Xu H."/>
            <person name="Xu X.-W."/>
            <person name="Shao C."/>
            <person name="Chen S."/>
        </authorList>
    </citation>
    <scope>NUCLEOTIDE SEQUENCE [LARGE SCALE GENOMIC DNA]</scope>
    <source>
        <strain evidence="9">Ysfricsl-2016a</strain>
        <tissue evidence="9">Blood</tissue>
    </source>
</reference>